<dbReference type="Pfam" id="PF07686">
    <property type="entry name" value="V-set"/>
    <property type="match status" value="1"/>
</dbReference>
<dbReference type="InterPro" id="IPR007110">
    <property type="entry name" value="Ig-like_dom"/>
</dbReference>
<evidence type="ECO:0000256" key="9">
    <source>
        <dbReference type="SAM" id="Phobius"/>
    </source>
</evidence>
<keyword evidence="6" id="KW-1015">Disulfide bond</keyword>
<keyword evidence="5 9" id="KW-0472">Membrane</keyword>
<dbReference type="GO" id="GO:0005886">
    <property type="term" value="C:plasma membrane"/>
    <property type="evidence" value="ECO:0007669"/>
    <property type="project" value="InterPro"/>
</dbReference>
<dbReference type="Ensembl" id="ENSENLT00000050128.1">
    <property type="protein sequence ID" value="ENSENLP00000048921.1"/>
    <property type="gene ID" value="ENSENLG00000020625.1"/>
</dbReference>
<reference evidence="12" key="3">
    <citation type="submission" date="2025-09" db="UniProtKB">
        <authorList>
            <consortium name="Ensembl"/>
        </authorList>
    </citation>
    <scope>IDENTIFICATION</scope>
</reference>
<keyword evidence="7" id="KW-0393">Immunoglobulin domain</keyword>
<dbReference type="OMA" id="NDRRKDY"/>
<dbReference type="InterPro" id="IPR013106">
    <property type="entry name" value="Ig_V-set"/>
</dbReference>
<proteinExistence type="predicted"/>
<evidence type="ECO:0000256" key="6">
    <source>
        <dbReference type="ARBA" id="ARBA00023157"/>
    </source>
</evidence>
<dbReference type="SMART" id="SM00409">
    <property type="entry name" value="IG"/>
    <property type="match status" value="2"/>
</dbReference>
<name>A0A665WYB9_ECHNA</name>
<feature type="domain" description="Ig-like" evidence="11">
    <location>
        <begin position="24"/>
        <end position="126"/>
    </location>
</feature>
<evidence type="ECO:0000256" key="7">
    <source>
        <dbReference type="ARBA" id="ARBA00023319"/>
    </source>
</evidence>
<feature type="domain" description="Ig-like" evidence="11">
    <location>
        <begin position="150"/>
        <end position="238"/>
    </location>
</feature>
<comment type="subcellular location">
    <subcellularLocation>
        <location evidence="1">Membrane</location>
        <topology evidence="1">Single-pass type I membrane protein</topology>
    </subcellularLocation>
</comment>
<dbReference type="PANTHER" id="PTHR44969:SF1">
    <property type="entry name" value="CELL SURFACE A33 ANTIGEN"/>
    <property type="match status" value="1"/>
</dbReference>
<feature type="transmembrane region" description="Helical" evidence="9">
    <location>
        <begin position="250"/>
        <end position="271"/>
    </location>
</feature>
<organism evidence="12 13">
    <name type="scientific">Echeneis naucrates</name>
    <name type="common">Live sharksucker</name>
    <dbReference type="NCBI Taxonomy" id="173247"/>
    <lineage>
        <taxon>Eukaryota</taxon>
        <taxon>Metazoa</taxon>
        <taxon>Chordata</taxon>
        <taxon>Craniata</taxon>
        <taxon>Vertebrata</taxon>
        <taxon>Euteleostomi</taxon>
        <taxon>Actinopterygii</taxon>
        <taxon>Neopterygii</taxon>
        <taxon>Teleostei</taxon>
        <taxon>Neoteleostei</taxon>
        <taxon>Acanthomorphata</taxon>
        <taxon>Carangaria</taxon>
        <taxon>Carangiformes</taxon>
        <taxon>Echeneidae</taxon>
        <taxon>Echeneis</taxon>
    </lineage>
</organism>
<feature type="region of interest" description="Disordered" evidence="8">
    <location>
        <begin position="290"/>
        <end position="436"/>
    </location>
</feature>
<keyword evidence="2 9" id="KW-0812">Transmembrane</keyword>
<dbReference type="InterPro" id="IPR013783">
    <property type="entry name" value="Ig-like_fold"/>
</dbReference>
<keyword evidence="3 10" id="KW-0732">Signal</keyword>
<evidence type="ECO:0000256" key="10">
    <source>
        <dbReference type="SAM" id="SignalP"/>
    </source>
</evidence>
<feature type="compositionally biased region" description="Basic and acidic residues" evidence="8">
    <location>
        <begin position="290"/>
        <end position="305"/>
    </location>
</feature>
<dbReference type="SMART" id="SM00408">
    <property type="entry name" value="IGc2"/>
    <property type="match status" value="1"/>
</dbReference>
<dbReference type="PANTHER" id="PTHR44969">
    <property type="entry name" value="CELL SURFACE A33 ANTIGEN"/>
    <property type="match status" value="1"/>
</dbReference>
<dbReference type="OrthoDB" id="8825892at2759"/>
<evidence type="ECO:0000256" key="5">
    <source>
        <dbReference type="ARBA" id="ARBA00023136"/>
    </source>
</evidence>
<evidence type="ECO:0000256" key="4">
    <source>
        <dbReference type="ARBA" id="ARBA00022989"/>
    </source>
</evidence>
<gene>
    <name evidence="12" type="primary">gpa33a</name>
</gene>
<accession>A0A665WYB9</accession>
<keyword evidence="13" id="KW-1185">Reference proteome</keyword>
<keyword evidence="4 9" id="KW-1133">Transmembrane helix</keyword>
<dbReference type="InterPro" id="IPR042474">
    <property type="entry name" value="A33"/>
</dbReference>
<evidence type="ECO:0000313" key="12">
    <source>
        <dbReference type="Ensembl" id="ENSENLP00000048921.1"/>
    </source>
</evidence>
<dbReference type="Gene3D" id="2.60.40.10">
    <property type="entry name" value="Immunoglobulins"/>
    <property type="match status" value="2"/>
</dbReference>
<evidence type="ECO:0000313" key="13">
    <source>
        <dbReference type="Proteomes" id="UP000472264"/>
    </source>
</evidence>
<evidence type="ECO:0000256" key="3">
    <source>
        <dbReference type="ARBA" id="ARBA00022729"/>
    </source>
</evidence>
<evidence type="ECO:0000256" key="1">
    <source>
        <dbReference type="ARBA" id="ARBA00004479"/>
    </source>
</evidence>
<evidence type="ECO:0000256" key="2">
    <source>
        <dbReference type="ARBA" id="ARBA00022692"/>
    </source>
</evidence>
<dbReference type="FunFam" id="2.60.40.10:FF:000095">
    <property type="entry name" value="immunoglobulin superfamily member 11 isoform X1"/>
    <property type="match status" value="1"/>
</dbReference>
<feature type="chain" id="PRO_5025544579" evidence="10">
    <location>
        <begin position="26"/>
        <end position="436"/>
    </location>
</feature>
<dbReference type="InterPro" id="IPR003598">
    <property type="entry name" value="Ig_sub2"/>
</dbReference>
<feature type="compositionally biased region" description="Basic and acidic residues" evidence="8">
    <location>
        <begin position="317"/>
        <end position="418"/>
    </location>
</feature>
<feature type="signal peptide" evidence="10">
    <location>
        <begin position="1"/>
        <end position="25"/>
    </location>
</feature>
<reference evidence="12" key="1">
    <citation type="submission" date="2021-04" db="EMBL/GenBank/DDBJ databases">
        <authorList>
            <consortium name="Wellcome Sanger Institute Data Sharing"/>
        </authorList>
    </citation>
    <scope>NUCLEOTIDE SEQUENCE [LARGE SCALE GENOMIC DNA]</scope>
</reference>
<dbReference type="SUPFAM" id="SSF48726">
    <property type="entry name" value="Immunoglobulin"/>
    <property type="match status" value="2"/>
</dbReference>
<dbReference type="InterPro" id="IPR003599">
    <property type="entry name" value="Ig_sub"/>
</dbReference>
<dbReference type="Pfam" id="PF13927">
    <property type="entry name" value="Ig_3"/>
    <property type="match status" value="1"/>
</dbReference>
<dbReference type="InterPro" id="IPR036179">
    <property type="entry name" value="Ig-like_dom_sf"/>
</dbReference>
<reference evidence="12" key="2">
    <citation type="submission" date="2025-08" db="UniProtKB">
        <authorList>
            <consortium name="Ensembl"/>
        </authorList>
    </citation>
    <scope>IDENTIFICATION</scope>
</reference>
<dbReference type="InParanoid" id="A0A665WYB9"/>
<protein>
    <submittedName>
        <fullName evidence="12">Cell surface A33 antigen-like</fullName>
    </submittedName>
</protein>
<dbReference type="Proteomes" id="UP000472264">
    <property type="component" value="Chromosome 3"/>
</dbReference>
<dbReference type="PROSITE" id="PS50835">
    <property type="entry name" value="IG_LIKE"/>
    <property type="match status" value="2"/>
</dbReference>
<dbReference type="AlphaFoldDB" id="A0A665WYB9"/>
<sequence>MKALEMEGGVFRLTLLCVLLSGVGAVIVTIDKETYEHARGDNITIPCRFTPSITINAQTIVVITWSVEGTEADAEETGILTHFYGRGTDIKKQYEGRVALDVDVPSGKADLKLSSITLEDNKEFKCHLLIRGDDEGTPYDTARLVVLVAPSTPICKIEGKTEYGQNINLTCRSEEGSPPPTYKWESRDVRNMPQAVPPRTTDRGGIMSLYNISKETSGYYICTSSNKIRSATCNVTLAVMPPSMNIGSTAGIIGGVVALLIILIIIIYCCCCRKKKKDEEYAMGVREDEYRDTEPAKNTESPRADGEEDLPVNRNDQYGERSERSYDRRSDYDDRRSDYDDRRRDYDDRRRDYDDRRSDYDDRRSDYNDRRRDYDDRRSDYDDRRSDYDDRRSDYDDRHDRNNGRNADNYRRDRRDDDQSYDNRIPNKPPRTDYDD</sequence>
<dbReference type="FunCoup" id="A0A665WYB9">
    <property type="interactions" value="1114"/>
</dbReference>
<evidence type="ECO:0000256" key="8">
    <source>
        <dbReference type="SAM" id="MobiDB-lite"/>
    </source>
</evidence>
<evidence type="ECO:0000259" key="11">
    <source>
        <dbReference type="PROSITE" id="PS50835"/>
    </source>
</evidence>